<evidence type="ECO:0000256" key="1">
    <source>
        <dbReference type="SAM" id="Phobius"/>
    </source>
</evidence>
<feature type="transmembrane region" description="Helical" evidence="1">
    <location>
        <begin position="25"/>
        <end position="45"/>
    </location>
</feature>
<sequence>MVPLSAKRCTTERWRFSRDLGSGRALAYLLAALLLIGLGATFGVWQAAEHYRPQLDDANSLLVSCKGAQGNLETLTTEQGLKLGELVLAGNERQVRVEQAVKEATTQAQDDFAAANRLQQERTGGDQCAAAASIIDKELGL</sequence>
<protein>
    <submittedName>
        <fullName evidence="2">Uncharacterized protein</fullName>
    </submittedName>
</protein>
<keyword evidence="1" id="KW-0812">Transmembrane</keyword>
<organism evidence="2 3">
    <name type="scientific">Pseudomonas alkylphenolica</name>
    <dbReference type="NCBI Taxonomy" id="237609"/>
    <lineage>
        <taxon>Bacteria</taxon>
        <taxon>Pseudomonadati</taxon>
        <taxon>Pseudomonadota</taxon>
        <taxon>Gammaproteobacteria</taxon>
        <taxon>Pseudomonadales</taxon>
        <taxon>Pseudomonadaceae</taxon>
        <taxon>Pseudomonas</taxon>
    </lineage>
</organism>
<name>A0A077F9P9_9PSED</name>
<keyword evidence="1" id="KW-0472">Membrane</keyword>
<proteinExistence type="predicted"/>
<keyword evidence="1" id="KW-1133">Transmembrane helix</keyword>
<accession>A0A077F9P9</accession>
<evidence type="ECO:0000313" key="2">
    <source>
        <dbReference type="EMBL" id="AIL61185.1"/>
    </source>
</evidence>
<dbReference type="eggNOG" id="ENOG5032VUY">
    <property type="taxonomic scope" value="Bacteria"/>
</dbReference>
<dbReference type="RefSeq" id="WP_257011877.1">
    <property type="nucleotide sequence ID" value="NZ_CP009048.1"/>
</dbReference>
<evidence type="ECO:0000313" key="3">
    <source>
        <dbReference type="Proteomes" id="UP000028931"/>
    </source>
</evidence>
<dbReference type="Proteomes" id="UP000028931">
    <property type="component" value="Chromosome"/>
</dbReference>
<dbReference type="EMBL" id="CP009048">
    <property type="protein sequence ID" value="AIL61185.1"/>
    <property type="molecule type" value="Genomic_DNA"/>
</dbReference>
<dbReference type="AlphaFoldDB" id="A0A077F9P9"/>
<dbReference type="HOGENOM" id="CLU_164751_0_0_6"/>
<reference evidence="2 3" key="1">
    <citation type="submission" date="2014-07" db="EMBL/GenBank/DDBJ databases">
        <authorList>
            <person name="Lee K."/>
            <person name="Lim J.Y."/>
            <person name="Hwang I."/>
        </authorList>
    </citation>
    <scope>NUCLEOTIDE SEQUENCE [LARGE SCALE GENOMIC DNA]</scope>
    <source>
        <strain evidence="2 3">KL28</strain>
    </source>
</reference>
<dbReference type="KEGG" id="palk:PSAKL28_19640"/>
<gene>
    <name evidence="2" type="ORF">PSAKL28_19640</name>
</gene>